<evidence type="ECO:0008006" key="5">
    <source>
        <dbReference type="Google" id="ProtNLM"/>
    </source>
</evidence>
<protein>
    <recommendedName>
        <fullName evidence="5">Transcriptional initiation protein Tat</fullName>
    </recommendedName>
</protein>
<dbReference type="InterPro" id="IPR014177">
    <property type="entry name" value="Formate_DH_TAT-contain"/>
</dbReference>
<dbReference type="EMBL" id="PYMH01000002">
    <property type="protein sequence ID" value="PSU34718.1"/>
    <property type="molecule type" value="Genomic_DNA"/>
</dbReference>
<gene>
    <name evidence="3" type="ORF">C9I99_06385</name>
</gene>
<feature type="region of interest" description="Disordered" evidence="2">
    <location>
        <begin position="1"/>
        <end position="21"/>
    </location>
</feature>
<proteinExistence type="predicted"/>
<organism evidence="3 4">
    <name type="scientific">Photobacterium lutimaris</name>
    <dbReference type="NCBI Taxonomy" id="388278"/>
    <lineage>
        <taxon>Bacteria</taxon>
        <taxon>Pseudomonadati</taxon>
        <taxon>Pseudomonadota</taxon>
        <taxon>Gammaproteobacteria</taxon>
        <taxon>Vibrionales</taxon>
        <taxon>Vibrionaceae</taxon>
        <taxon>Photobacterium</taxon>
    </lineage>
</organism>
<dbReference type="Proteomes" id="UP000241222">
    <property type="component" value="Unassembled WGS sequence"/>
</dbReference>
<feature type="compositionally biased region" description="Basic and acidic residues" evidence="2">
    <location>
        <begin position="56"/>
        <end position="79"/>
    </location>
</feature>
<evidence type="ECO:0000313" key="3">
    <source>
        <dbReference type="EMBL" id="PSU34718.1"/>
    </source>
</evidence>
<keyword evidence="4" id="KW-1185">Reference proteome</keyword>
<keyword evidence="1" id="KW-0732">Signal</keyword>
<dbReference type="AlphaFoldDB" id="A0A2T3J0W8"/>
<name>A0A2T3J0W8_9GAMM</name>
<feature type="region of interest" description="Disordered" evidence="2">
    <location>
        <begin position="41"/>
        <end position="79"/>
    </location>
</feature>
<dbReference type="RefSeq" id="WP_107348043.1">
    <property type="nucleotide sequence ID" value="NZ_PYMH01000002.1"/>
</dbReference>
<dbReference type="PIRSF" id="PIRSF036704">
    <property type="entry name" value="UCP036704"/>
    <property type="match status" value="1"/>
</dbReference>
<dbReference type="NCBIfam" id="TIGR02811">
    <property type="entry name" value="formate_TAT"/>
    <property type="match status" value="1"/>
</dbReference>
<reference evidence="3 4" key="1">
    <citation type="submission" date="2018-03" db="EMBL/GenBank/DDBJ databases">
        <title>Whole genome sequencing of Histamine producing bacteria.</title>
        <authorList>
            <person name="Butler K."/>
        </authorList>
    </citation>
    <scope>NUCLEOTIDE SEQUENCE [LARGE SCALE GENOMIC DNA]</scope>
    <source>
        <strain evidence="3 4">JCM 13586</strain>
    </source>
</reference>
<dbReference type="PROSITE" id="PS51318">
    <property type="entry name" value="TAT"/>
    <property type="match status" value="1"/>
</dbReference>
<evidence type="ECO:0000313" key="4">
    <source>
        <dbReference type="Proteomes" id="UP000241222"/>
    </source>
</evidence>
<accession>A0A2T3J0W8</accession>
<dbReference type="InterPro" id="IPR019546">
    <property type="entry name" value="TAT_signal_bac_arc"/>
</dbReference>
<comment type="caution">
    <text evidence="3">The sequence shown here is derived from an EMBL/GenBank/DDBJ whole genome shotgun (WGS) entry which is preliminary data.</text>
</comment>
<evidence type="ECO:0000256" key="2">
    <source>
        <dbReference type="SAM" id="MobiDB-lite"/>
    </source>
</evidence>
<evidence type="ECO:0000256" key="1">
    <source>
        <dbReference type="ARBA" id="ARBA00022729"/>
    </source>
</evidence>
<sequence>MSEQNKASNNEAIHNETSQSRRQLLKNIGLSVAAGAIAAGATTAVQAKVEQSDGNTKNHDDNTTGYRETQHVRDYYETL</sequence>
<dbReference type="InterPro" id="IPR006311">
    <property type="entry name" value="TAT_signal"/>
</dbReference>
<dbReference type="OrthoDB" id="6121375at2"/>
<dbReference type="NCBIfam" id="TIGR01409">
    <property type="entry name" value="TAT_signal_seq"/>
    <property type="match status" value="1"/>
</dbReference>